<accession>A0A1D3JUU8</accession>
<organism evidence="1 2">
    <name type="scientific">Pseudomonas veronii 1YdBTEX2</name>
    <dbReference type="NCBI Taxonomy" id="1295141"/>
    <lineage>
        <taxon>Bacteria</taxon>
        <taxon>Pseudomonadati</taxon>
        <taxon>Pseudomonadota</taxon>
        <taxon>Gammaproteobacteria</taxon>
        <taxon>Pseudomonadales</taxon>
        <taxon>Pseudomonadaceae</taxon>
        <taxon>Pseudomonas</taxon>
    </lineage>
</organism>
<dbReference type="Proteomes" id="UP000245431">
    <property type="component" value="Chromosome PVE_r1"/>
</dbReference>
<sequence>MTKFPYEAWVTGPDGIPMLAKFVRSDRWGESHITMPFNKYSTKFIYFTREAAFQAAFEYVNRAAQSHHDAVAALAELRARLEAAQ</sequence>
<dbReference type="EMBL" id="LT599583">
    <property type="protein sequence ID" value="SBW79863.1"/>
    <property type="molecule type" value="Genomic_DNA"/>
</dbReference>
<proteinExistence type="predicted"/>
<evidence type="ECO:0000313" key="1">
    <source>
        <dbReference type="EMBL" id="SBW79863.1"/>
    </source>
</evidence>
<gene>
    <name evidence="1" type="ORF">PVE_R1G1977</name>
</gene>
<name>A0A1D3JUU8_PSEVE</name>
<protein>
    <submittedName>
        <fullName evidence="1">Uncharacterized protein</fullName>
    </submittedName>
</protein>
<dbReference type="AlphaFoldDB" id="A0A1D3JUU8"/>
<dbReference type="RefSeq" id="WP_017847659.1">
    <property type="nucleotide sequence ID" value="NZ_AOUH01000022.1"/>
</dbReference>
<evidence type="ECO:0000313" key="2">
    <source>
        <dbReference type="Proteomes" id="UP000245431"/>
    </source>
</evidence>
<reference evidence="2" key="1">
    <citation type="submission" date="2016-07" db="EMBL/GenBank/DDBJ databases">
        <authorList>
            <person name="Florea S."/>
            <person name="Webb J.S."/>
            <person name="Jaromczyk J."/>
            <person name="Schardl C.L."/>
        </authorList>
    </citation>
    <scope>NUCLEOTIDE SEQUENCE [LARGE SCALE GENOMIC DNA]</scope>
    <source>
        <strain evidence="2">1YdBTEX2</strain>
    </source>
</reference>